<keyword evidence="2" id="KW-1185">Reference proteome</keyword>
<accession>A0ABN0J114</accession>
<dbReference type="EMBL" id="AHMH02000087">
    <property type="protein sequence ID" value="EMN00517.1"/>
    <property type="molecule type" value="Genomic_DNA"/>
</dbReference>
<protein>
    <submittedName>
        <fullName evidence="1">Uncharacterized protein</fullName>
    </submittedName>
</protein>
<comment type="caution">
    <text evidence="1">The sequence shown here is derived from an EMBL/GenBank/DDBJ whole genome shotgun (WGS) entry which is preliminary data.</text>
</comment>
<name>A0ABN0J114_9LEPT</name>
<gene>
    <name evidence="1" type="ORF">LEP1GSC035_2267</name>
</gene>
<organism evidence="1 2">
    <name type="scientific">Leptospira noguchii str. 2007001578</name>
    <dbReference type="NCBI Taxonomy" id="1049974"/>
    <lineage>
        <taxon>Bacteria</taxon>
        <taxon>Pseudomonadati</taxon>
        <taxon>Spirochaetota</taxon>
        <taxon>Spirochaetia</taxon>
        <taxon>Leptospirales</taxon>
        <taxon>Leptospiraceae</taxon>
        <taxon>Leptospira</taxon>
    </lineage>
</organism>
<evidence type="ECO:0000313" key="2">
    <source>
        <dbReference type="Proteomes" id="UP000012099"/>
    </source>
</evidence>
<proteinExistence type="predicted"/>
<sequence>MIRYRSEIYGFFKKNSIFYFFKIPYDIIFMRPSDPKKIGFVYSNSLFRVLRNKSAKLVFLEKNWMWELTQIHNFTVKTWVGTTSIL</sequence>
<dbReference type="Proteomes" id="UP000012099">
    <property type="component" value="Unassembled WGS sequence"/>
</dbReference>
<reference evidence="1 2" key="1">
    <citation type="submission" date="2013-01" db="EMBL/GenBank/DDBJ databases">
        <authorList>
            <person name="Harkins D.M."/>
            <person name="Durkin A.S."/>
            <person name="Brinkac L.M."/>
            <person name="Haft D.H."/>
            <person name="Selengut J.D."/>
            <person name="Sanka R."/>
            <person name="DePew J."/>
            <person name="Purushe J."/>
            <person name="Whelen A.C."/>
            <person name="Vinetz J.M."/>
            <person name="Sutton G.G."/>
            <person name="Nierman W.C."/>
            <person name="Fouts D.E."/>
        </authorList>
    </citation>
    <scope>NUCLEOTIDE SEQUENCE [LARGE SCALE GENOMIC DNA]</scope>
    <source>
        <strain evidence="1 2">2007001578</strain>
    </source>
</reference>
<evidence type="ECO:0000313" key="1">
    <source>
        <dbReference type="EMBL" id="EMN00517.1"/>
    </source>
</evidence>